<keyword evidence="9" id="KW-1185">Reference proteome</keyword>
<dbReference type="SUPFAM" id="SSF81321">
    <property type="entry name" value="Family A G protein-coupled receptor-like"/>
    <property type="match status" value="1"/>
</dbReference>
<evidence type="ECO:0000256" key="5">
    <source>
        <dbReference type="RuleBase" id="RU000688"/>
    </source>
</evidence>
<dbReference type="GO" id="GO:0004930">
    <property type="term" value="F:G protein-coupled receptor activity"/>
    <property type="evidence" value="ECO:0007669"/>
    <property type="project" value="UniProtKB-KW"/>
</dbReference>
<protein>
    <recommendedName>
        <fullName evidence="7">G-protein coupled receptors family 1 profile domain-containing protein</fullName>
    </recommendedName>
</protein>
<name>A0AAE0XQ24_9GAST</name>
<dbReference type="Pfam" id="PF00001">
    <property type="entry name" value="7tm_1"/>
    <property type="match status" value="1"/>
</dbReference>
<evidence type="ECO:0000256" key="3">
    <source>
        <dbReference type="ARBA" id="ARBA00022989"/>
    </source>
</evidence>
<evidence type="ECO:0000256" key="6">
    <source>
        <dbReference type="SAM" id="Phobius"/>
    </source>
</evidence>
<feature type="transmembrane region" description="Helical" evidence="6">
    <location>
        <begin position="40"/>
        <end position="64"/>
    </location>
</feature>
<dbReference type="EMBL" id="JAWDGP010007852">
    <property type="protein sequence ID" value="KAK3702704.1"/>
    <property type="molecule type" value="Genomic_DNA"/>
</dbReference>
<feature type="domain" description="G-protein coupled receptors family 1 profile" evidence="7">
    <location>
        <begin position="142"/>
        <end position="219"/>
    </location>
</feature>
<dbReference type="Proteomes" id="UP001283361">
    <property type="component" value="Unassembled WGS sequence"/>
</dbReference>
<keyword evidence="4 6" id="KW-0472">Membrane</keyword>
<proteinExistence type="inferred from homology"/>
<evidence type="ECO:0000256" key="2">
    <source>
        <dbReference type="ARBA" id="ARBA00022692"/>
    </source>
</evidence>
<dbReference type="InterPro" id="IPR017452">
    <property type="entry name" value="GPCR_Rhodpsn_7TM"/>
</dbReference>
<evidence type="ECO:0000256" key="1">
    <source>
        <dbReference type="ARBA" id="ARBA00004370"/>
    </source>
</evidence>
<dbReference type="PROSITE" id="PS50262">
    <property type="entry name" value="G_PROTEIN_RECEP_F1_2"/>
    <property type="match status" value="1"/>
</dbReference>
<dbReference type="InterPro" id="IPR000276">
    <property type="entry name" value="GPCR_Rhodpsn"/>
</dbReference>
<gene>
    <name evidence="8" type="ORF">RRG08_042691</name>
</gene>
<evidence type="ECO:0000313" key="8">
    <source>
        <dbReference type="EMBL" id="KAK3702704.1"/>
    </source>
</evidence>
<keyword evidence="5" id="KW-0807">Transducer</keyword>
<feature type="transmembrane region" description="Helical" evidence="6">
    <location>
        <begin position="183"/>
        <end position="208"/>
    </location>
</feature>
<organism evidence="8 9">
    <name type="scientific">Elysia crispata</name>
    <name type="common">lettuce slug</name>
    <dbReference type="NCBI Taxonomy" id="231223"/>
    <lineage>
        <taxon>Eukaryota</taxon>
        <taxon>Metazoa</taxon>
        <taxon>Spiralia</taxon>
        <taxon>Lophotrochozoa</taxon>
        <taxon>Mollusca</taxon>
        <taxon>Gastropoda</taxon>
        <taxon>Heterobranchia</taxon>
        <taxon>Euthyneura</taxon>
        <taxon>Panpulmonata</taxon>
        <taxon>Sacoglossa</taxon>
        <taxon>Placobranchoidea</taxon>
        <taxon>Plakobranchidae</taxon>
        <taxon>Elysia</taxon>
    </lineage>
</organism>
<keyword evidence="3 6" id="KW-1133">Transmembrane helix</keyword>
<keyword evidence="5" id="KW-0297">G-protein coupled receptor</keyword>
<sequence>MNFTRFLNDSTTEDFLSHITVTVNTTGDPGQYVLLHTLPLWFYIVFSSVCSLLALFILTFNAIFSAACWRTRSLRSAECDLLEINFSMLLIHLKHVDLVLFISSLHIAEVSGQRQRLEKNQCWVRKGTSCKRKEENHAIPYLPRTLSNLHVISLAGADMVQALGMILQVLTYAGPTNLRKNRYLCLGVLSTFLVSMSVTFLSIAFIAVDRYIYILFPFRWVDESSTSRVEASPYLHNVRSSLLFPKHLHKS</sequence>
<comment type="subcellular location">
    <subcellularLocation>
        <location evidence="1">Membrane</location>
    </subcellularLocation>
</comment>
<evidence type="ECO:0000259" key="7">
    <source>
        <dbReference type="PROSITE" id="PS50262"/>
    </source>
</evidence>
<accession>A0AAE0XQ24</accession>
<keyword evidence="2 5" id="KW-0812">Transmembrane</keyword>
<dbReference type="PRINTS" id="PR00237">
    <property type="entry name" value="GPCRRHODOPSN"/>
</dbReference>
<dbReference type="GO" id="GO:0016020">
    <property type="term" value="C:membrane"/>
    <property type="evidence" value="ECO:0007669"/>
    <property type="project" value="UniProtKB-SubCell"/>
</dbReference>
<dbReference type="AlphaFoldDB" id="A0AAE0XQ24"/>
<comment type="similarity">
    <text evidence="5">Belongs to the G-protein coupled receptor 1 family.</text>
</comment>
<evidence type="ECO:0000256" key="4">
    <source>
        <dbReference type="ARBA" id="ARBA00023136"/>
    </source>
</evidence>
<dbReference type="CDD" id="cd00637">
    <property type="entry name" value="7tm_classA_rhodopsin-like"/>
    <property type="match status" value="1"/>
</dbReference>
<evidence type="ECO:0000313" key="9">
    <source>
        <dbReference type="Proteomes" id="UP001283361"/>
    </source>
</evidence>
<dbReference type="PROSITE" id="PS00237">
    <property type="entry name" value="G_PROTEIN_RECEP_F1_1"/>
    <property type="match status" value="1"/>
</dbReference>
<reference evidence="8" key="1">
    <citation type="journal article" date="2023" name="G3 (Bethesda)">
        <title>A reference genome for the long-term kleptoplast-retaining sea slug Elysia crispata morphotype clarki.</title>
        <authorList>
            <person name="Eastman K.E."/>
            <person name="Pendleton A.L."/>
            <person name="Shaikh M.A."/>
            <person name="Suttiyut T."/>
            <person name="Ogas R."/>
            <person name="Tomko P."/>
            <person name="Gavelis G."/>
            <person name="Widhalm J.R."/>
            <person name="Wisecaver J.H."/>
        </authorList>
    </citation>
    <scope>NUCLEOTIDE SEQUENCE</scope>
    <source>
        <strain evidence="8">ECLA1</strain>
    </source>
</reference>
<comment type="caution">
    <text evidence="8">The sequence shown here is derived from an EMBL/GenBank/DDBJ whole genome shotgun (WGS) entry which is preliminary data.</text>
</comment>
<dbReference type="Gene3D" id="1.20.1070.10">
    <property type="entry name" value="Rhodopsin 7-helix transmembrane proteins"/>
    <property type="match status" value="1"/>
</dbReference>
<keyword evidence="5" id="KW-0675">Receptor</keyword>